<dbReference type="InterPro" id="IPR042560">
    <property type="entry name" value="Exo84_C_2"/>
</dbReference>
<dbReference type="GO" id="GO:0030133">
    <property type="term" value="C:transport vesicle"/>
    <property type="evidence" value="ECO:0007669"/>
    <property type="project" value="UniProtKB-SubCell"/>
</dbReference>
<reference evidence="9 10" key="1">
    <citation type="journal article" date="2023" name="Elife">
        <title>Identification of key yeast species and microbe-microbe interactions impacting larval growth of Drosophila in the wild.</title>
        <authorList>
            <person name="Mure A."/>
            <person name="Sugiura Y."/>
            <person name="Maeda R."/>
            <person name="Honda K."/>
            <person name="Sakurai N."/>
            <person name="Takahashi Y."/>
            <person name="Watada M."/>
            <person name="Katoh T."/>
            <person name="Gotoh A."/>
            <person name="Gotoh Y."/>
            <person name="Taniguchi I."/>
            <person name="Nakamura K."/>
            <person name="Hayashi T."/>
            <person name="Katayama T."/>
            <person name="Uemura T."/>
            <person name="Hattori Y."/>
        </authorList>
    </citation>
    <scope>NUCLEOTIDE SEQUENCE [LARGE SCALE GENOMIC DNA]</scope>
    <source>
        <strain evidence="9 10">SB-73</strain>
    </source>
</reference>
<evidence type="ECO:0000259" key="8">
    <source>
        <dbReference type="Pfam" id="PF16528"/>
    </source>
</evidence>
<evidence type="ECO:0000256" key="1">
    <source>
        <dbReference type="ARBA" id="ARBA00004398"/>
    </source>
</evidence>
<keyword evidence="10" id="KW-1185">Reference proteome</keyword>
<evidence type="ECO:0000256" key="2">
    <source>
        <dbReference type="ARBA" id="ARBA00007210"/>
    </source>
</evidence>
<gene>
    <name evidence="9" type="ORF">DASB73_040220</name>
</gene>
<sequence>MENQSMRRRQTVFGDQLLNAKPGLQVPPVASTGANISPMLAPSLAPSLGPSLTPSLNPSLGNNLSQRNVGQHIRSFSRLSSMRPPPNPSVGSEEAIGDASSLLSSVSVPDVDPALVSNDFDVQLYLESTAAQADAAQILQFGEKMRQQLQKINDAESQSFQSNQHALITLASSVLKIAKVVSDLHKEVAELSLVTEAMRQDAYAHSLEGSSSKASMEEDVMNRRQSVLALNSLWAHDLQTLYQRVENAQQVIPFAPGRHVALEEHGWLEINLVTLKSVKPVLLILLNDYLVISSSKHGKYVLDQHWKLDNQISFDLDEERKVLTVEKGTNSRGLLAPSLSRLRKVYSELCKFSEIGSNQETMPWRSQASQARRSRQNMPSISSLQGLESQRSHLSYASHASHTSISERSPETKREIGRILAEIDSVIAYRKWPEAVDLVLQHTKDPLLSTAIAERSQKLTSLLLSELTTLRPKSKSESIALLNLLSQLGHDRDARHALLDTAARDIESQQRSVHFMGDVVNYISQMAAIYFQTIIATVEIYRSAFPEEENSSLVVSWAKTQVDIYAGVFNRQLFRIAPELRGYQKCREVSRQESSQLKSLRMEMEFMLKYVWEQ</sequence>
<dbReference type="GO" id="GO:0006887">
    <property type="term" value="P:exocytosis"/>
    <property type="evidence" value="ECO:0007669"/>
    <property type="project" value="UniProtKB-KW"/>
</dbReference>
<organism evidence="9 10">
    <name type="scientific">Starmerella bacillaris</name>
    <name type="common">Yeast</name>
    <name type="synonym">Candida zemplinina</name>
    <dbReference type="NCBI Taxonomy" id="1247836"/>
    <lineage>
        <taxon>Eukaryota</taxon>
        <taxon>Fungi</taxon>
        <taxon>Dikarya</taxon>
        <taxon>Ascomycota</taxon>
        <taxon>Saccharomycotina</taxon>
        <taxon>Dipodascomycetes</taxon>
        <taxon>Dipodascales</taxon>
        <taxon>Trichomonascaceae</taxon>
        <taxon>Starmerella</taxon>
    </lineage>
</organism>
<evidence type="ECO:0000256" key="5">
    <source>
        <dbReference type="ARBA" id="ARBA00022483"/>
    </source>
</evidence>
<dbReference type="InterPro" id="IPR011993">
    <property type="entry name" value="PH-like_dom_sf"/>
</dbReference>
<dbReference type="AlphaFoldDB" id="A0AAV5RRA6"/>
<protein>
    <recommendedName>
        <fullName evidence="3">Exocyst complex component EXO84</fullName>
    </recommendedName>
</protein>
<dbReference type="Gene3D" id="2.30.29.30">
    <property type="entry name" value="Pleckstrin-homology domain (PH domain)/Phosphotyrosine-binding domain (PTB)"/>
    <property type="match status" value="1"/>
</dbReference>
<dbReference type="Proteomes" id="UP001362899">
    <property type="component" value="Unassembled WGS sequence"/>
</dbReference>
<keyword evidence="4" id="KW-0813">Transport</keyword>
<dbReference type="Pfam" id="PF16528">
    <property type="entry name" value="Exo84_C"/>
    <property type="match status" value="1"/>
</dbReference>
<comment type="caution">
    <text evidence="9">The sequence shown here is derived from an EMBL/GenBank/DDBJ whole genome shotgun (WGS) entry which is preliminary data.</text>
</comment>
<feature type="domain" description="Exocyst component Exo84 C-terminal" evidence="8">
    <location>
        <begin position="417"/>
        <end position="600"/>
    </location>
</feature>
<evidence type="ECO:0000256" key="6">
    <source>
        <dbReference type="ARBA" id="ARBA00022927"/>
    </source>
</evidence>
<dbReference type="SUPFAM" id="SSF74788">
    <property type="entry name" value="Cullin repeat-like"/>
    <property type="match status" value="1"/>
</dbReference>
<dbReference type="GO" id="GO:0015031">
    <property type="term" value="P:protein transport"/>
    <property type="evidence" value="ECO:0007669"/>
    <property type="project" value="UniProtKB-KW"/>
</dbReference>
<dbReference type="InterPro" id="IPR016159">
    <property type="entry name" value="Cullin_repeat-like_dom_sf"/>
</dbReference>
<comment type="subcellular location">
    <subcellularLocation>
        <location evidence="1">Cytoplasmic vesicle</location>
        <location evidence="1">Secretory vesicle</location>
    </subcellularLocation>
</comment>
<dbReference type="GO" id="GO:0000145">
    <property type="term" value="C:exocyst"/>
    <property type="evidence" value="ECO:0007669"/>
    <property type="project" value="InterPro"/>
</dbReference>
<dbReference type="Gene3D" id="1.20.58.1220">
    <property type="entry name" value="Exo84p, C-terminal helical domain"/>
    <property type="match status" value="1"/>
</dbReference>
<dbReference type="InterPro" id="IPR033961">
    <property type="entry name" value="Exo84"/>
</dbReference>
<keyword evidence="6" id="KW-0653">Protein transport</keyword>
<keyword evidence="5" id="KW-0268">Exocytosis</keyword>
<evidence type="ECO:0000256" key="3">
    <source>
        <dbReference type="ARBA" id="ARBA00021269"/>
    </source>
</evidence>
<dbReference type="EMBL" id="BTGC01000008">
    <property type="protein sequence ID" value="GMM53059.1"/>
    <property type="molecule type" value="Genomic_DNA"/>
</dbReference>
<comment type="similarity">
    <text evidence="2">Belongs to the EXO84 family.</text>
</comment>
<dbReference type="PANTHER" id="PTHR21426:SF12">
    <property type="entry name" value="EXOCYST COMPLEX COMPONENT 8"/>
    <property type="match status" value="1"/>
</dbReference>
<proteinExistence type="inferred from homology"/>
<dbReference type="InterPro" id="IPR032403">
    <property type="entry name" value="Exo84_C"/>
</dbReference>
<evidence type="ECO:0000256" key="7">
    <source>
        <dbReference type="SAM" id="MobiDB-lite"/>
    </source>
</evidence>
<dbReference type="GO" id="GO:0006893">
    <property type="term" value="P:Golgi to plasma membrane transport"/>
    <property type="evidence" value="ECO:0007669"/>
    <property type="project" value="TreeGrafter"/>
</dbReference>
<feature type="region of interest" description="Disordered" evidence="7">
    <location>
        <begin position="361"/>
        <end position="380"/>
    </location>
</feature>
<dbReference type="Pfam" id="PF25345">
    <property type="entry name" value="PH_EXO84"/>
    <property type="match status" value="1"/>
</dbReference>
<evidence type="ECO:0000313" key="9">
    <source>
        <dbReference type="EMBL" id="GMM53059.1"/>
    </source>
</evidence>
<accession>A0AAV5RRA6</accession>
<dbReference type="PANTHER" id="PTHR21426">
    <property type="entry name" value="EXOCYST COMPLEX COMPONENT 8"/>
    <property type="match status" value="1"/>
</dbReference>
<name>A0AAV5RRA6_STABA</name>
<evidence type="ECO:0000256" key="4">
    <source>
        <dbReference type="ARBA" id="ARBA00022448"/>
    </source>
</evidence>
<evidence type="ECO:0000313" key="10">
    <source>
        <dbReference type="Proteomes" id="UP001362899"/>
    </source>
</evidence>